<organism evidence="1">
    <name type="scientific">Macaca mulatta</name>
    <name type="common">Rhesus macaque</name>
    <dbReference type="NCBI Taxonomy" id="9544"/>
    <lineage>
        <taxon>Eukaryota</taxon>
        <taxon>Metazoa</taxon>
        <taxon>Chordata</taxon>
        <taxon>Craniata</taxon>
        <taxon>Vertebrata</taxon>
        <taxon>Euteleostomi</taxon>
        <taxon>Mammalia</taxon>
        <taxon>Eutheria</taxon>
        <taxon>Euarchontoglires</taxon>
        <taxon>Primates</taxon>
        <taxon>Haplorrhini</taxon>
        <taxon>Catarrhini</taxon>
        <taxon>Cercopithecidae</taxon>
        <taxon>Cercopithecinae</taxon>
        <taxon>Macaca</taxon>
    </lineage>
</organism>
<reference evidence="1" key="1">
    <citation type="journal article" date="2011" name="Nat. Biotechnol.">
        <title>Genome sequencing and comparison of two nonhuman primate animal models, the cynomolgus and Chinese rhesus macaques.</title>
        <authorList>
            <person name="Yan G."/>
            <person name="Zhang G."/>
            <person name="Fang X."/>
            <person name="Zhang Y."/>
            <person name="Li C."/>
            <person name="Ling F."/>
            <person name="Cooper D.N."/>
            <person name="Li Q."/>
            <person name="Li Y."/>
            <person name="van Gool A.J."/>
            <person name="Du H."/>
            <person name="Chen J."/>
            <person name="Chen R."/>
            <person name="Zhang P."/>
            <person name="Huang Z."/>
            <person name="Thompson J.R."/>
            <person name="Meng Y."/>
            <person name="Bai Y."/>
            <person name="Wang J."/>
            <person name="Zhuo M."/>
            <person name="Wang T."/>
            <person name="Huang Y."/>
            <person name="Wei L."/>
            <person name="Li J."/>
            <person name="Wang Z."/>
            <person name="Hu H."/>
            <person name="Yang P."/>
            <person name="Le L."/>
            <person name="Stenson P.D."/>
            <person name="Li B."/>
            <person name="Liu X."/>
            <person name="Ball E.V."/>
            <person name="An N."/>
            <person name="Huang Q."/>
            <person name="Zhang Y."/>
            <person name="Fan W."/>
            <person name="Zhang X."/>
            <person name="Li Y."/>
            <person name="Wang W."/>
            <person name="Katze M.G."/>
            <person name="Su B."/>
            <person name="Nielsen R."/>
            <person name="Yang H."/>
            <person name="Wang J."/>
            <person name="Wang X."/>
            <person name="Wang J."/>
        </authorList>
    </citation>
    <scope>NUCLEOTIDE SEQUENCE [LARGE SCALE GENOMIC DNA]</scope>
    <source>
        <strain evidence="1">CR-5</strain>
    </source>
</reference>
<gene>
    <name evidence="1" type="ORF">EGK_17275</name>
</gene>
<sequence length="139" mass="16076">MLPRDVPFYYKRSVASFTDRYILHRTLSYRRLPPEGISFTLSDKDCSEEHPLVLPQRQVLPHRHAAVNLTHPVSLQPLFKGAILKRLWRKKTLYSVVQGETDTTQLPGTENVASSPLYHQCLRKPSLIRMIEEDYSLAC</sequence>
<dbReference type="EMBL" id="CM001259">
    <property type="protein sequence ID" value="EHH27144.1"/>
    <property type="molecule type" value="Genomic_DNA"/>
</dbReference>
<protein>
    <submittedName>
        <fullName evidence="1">Uncharacterized protein</fullName>
    </submittedName>
</protein>
<evidence type="ECO:0000313" key="1">
    <source>
        <dbReference type="EMBL" id="EHH27144.1"/>
    </source>
</evidence>
<accession>G7MW71</accession>
<dbReference type="AlphaFoldDB" id="G7MW71"/>
<dbReference type="Proteomes" id="UP000013456">
    <property type="component" value="Chromosome 7"/>
</dbReference>
<proteinExistence type="predicted"/>
<name>G7MW71_MACMU</name>